<sequence>MPPTLQIAFDATDPHALARFWAAALGYEVEDHTEIVTGLLAAGHLTEEEAVTDGDRRSFRDVATCRGPGPRIFVQRVPEPKAAKNRVHLDLQVGPDDAPGEVERLVALGAEVLWVTSDRGPATTTLRDPEGNEFCVS</sequence>
<dbReference type="CDD" id="cd06587">
    <property type="entry name" value="VOC"/>
    <property type="match status" value="1"/>
</dbReference>
<proteinExistence type="predicted"/>
<dbReference type="PANTHER" id="PTHR35908">
    <property type="entry name" value="HYPOTHETICAL FUSION PROTEIN"/>
    <property type="match status" value="1"/>
</dbReference>
<dbReference type="OrthoDB" id="3295209at2"/>
<dbReference type="InterPro" id="IPR041581">
    <property type="entry name" value="Glyoxalase_6"/>
</dbReference>
<dbReference type="Proteomes" id="UP000199614">
    <property type="component" value="Unassembled WGS sequence"/>
</dbReference>
<dbReference type="AlphaFoldDB" id="A0A1I4VMX8"/>
<dbReference type="EMBL" id="FOUY01000006">
    <property type="protein sequence ID" value="SFN02479.1"/>
    <property type="molecule type" value="Genomic_DNA"/>
</dbReference>
<evidence type="ECO:0000259" key="1">
    <source>
        <dbReference type="PROSITE" id="PS51819"/>
    </source>
</evidence>
<organism evidence="2 3">
    <name type="scientific">Pseudonocardia ammonioxydans</name>
    <dbReference type="NCBI Taxonomy" id="260086"/>
    <lineage>
        <taxon>Bacteria</taxon>
        <taxon>Bacillati</taxon>
        <taxon>Actinomycetota</taxon>
        <taxon>Actinomycetes</taxon>
        <taxon>Pseudonocardiales</taxon>
        <taxon>Pseudonocardiaceae</taxon>
        <taxon>Pseudonocardia</taxon>
    </lineage>
</organism>
<name>A0A1I4VMX8_PSUAM</name>
<keyword evidence="3" id="KW-1185">Reference proteome</keyword>
<dbReference type="Pfam" id="PF18029">
    <property type="entry name" value="Glyoxalase_6"/>
    <property type="match status" value="1"/>
</dbReference>
<dbReference type="PROSITE" id="PS51819">
    <property type="entry name" value="VOC"/>
    <property type="match status" value="1"/>
</dbReference>
<accession>A0A1I4VMX8</accession>
<dbReference type="InterPro" id="IPR029068">
    <property type="entry name" value="Glyas_Bleomycin-R_OHBP_Dase"/>
</dbReference>
<reference evidence="2 3" key="1">
    <citation type="submission" date="2016-10" db="EMBL/GenBank/DDBJ databases">
        <authorList>
            <person name="de Groot N.N."/>
        </authorList>
    </citation>
    <scope>NUCLEOTIDE SEQUENCE [LARGE SCALE GENOMIC DNA]</scope>
    <source>
        <strain evidence="2 3">CGMCC 4.1877</strain>
    </source>
</reference>
<protein>
    <recommendedName>
        <fullName evidence="1">VOC domain-containing protein</fullName>
    </recommendedName>
</protein>
<dbReference type="RefSeq" id="WP_093339961.1">
    <property type="nucleotide sequence ID" value="NZ_FOUY01000006.1"/>
</dbReference>
<evidence type="ECO:0000313" key="2">
    <source>
        <dbReference type="EMBL" id="SFN02479.1"/>
    </source>
</evidence>
<evidence type="ECO:0000313" key="3">
    <source>
        <dbReference type="Proteomes" id="UP000199614"/>
    </source>
</evidence>
<dbReference type="InterPro" id="IPR037523">
    <property type="entry name" value="VOC_core"/>
</dbReference>
<gene>
    <name evidence="2" type="ORF">SAMN05216207_1006166</name>
</gene>
<dbReference type="Gene3D" id="3.10.180.10">
    <property type="entry name" value="2,3-Dihydroxybiphenyl 1,2-Dioxygenase, domain 1"/>
    <property type="match status" value="1"/>
</dbReference>
<dbReference type="PANTHER" id="PTHR35908:SF1">
    <property type="entry name" value="CONSERVED PROTEIN"/>
    <property type="match status" value="1"/>
</dbReference>
<dbReference type="SUPFAM" id="SSF54593">
    <property type="entry name" value="Glyoxalase/Bleomycin resistance protein/Dihydroxybiphenyl dioxygenase"/>
    <property type="match status" value="1"/>
</dbReference>
<feature type="domain" description="VOC" evidence="1">
    <location>
        <begin position="3"/>
        <end position="137"/>
    </location>
</feature>
<dbReference type="STRING" id="260086.SAMN05216207_1006166"/>